<accession>A0A6N3SZE3</accession>
<evidence type="ECO:0000256" key="3">
    <source>
        <dbReference type="ARBA" id="ARBA00004613"/>
    </source>
</evidence>
<proteinExistence type="predicted"/>
<comment type="catalytic activity">
    <reaction evidence="1">
        <text>a 1,2-diacyl-sn-glycero-3-phosphocholine + H2O = a 1,2-diacyl-sn-glycero-3-phosphate + choline + H(+)</text>
        <dbReference type="Rhea" id="RHEA:14445"/>
        <dbReference type="ChEBI" id="CHEBI:15354"/>
        <dbReference type="ChEBI" id="CHEBI:15377"/>
        <dbReference type="ChEBI" id="CHEBI:15378"/>
        <dbReference type="ChEBI" id="CHEBI:57643"/>
        <dbReference type="ChEBI" id="CHEBI:58608"/>
        <dbReference type="EC" id="3.1.4.4"/>
    </reaction>
</comment>
<dbReference type="SUPFAM" id="SSF56024">
    <property type="entry name" value="Phospholipase D/nuclease"/>
    <property type="match status" value="2"/>
</dbReference>
<reference evidence="12 14" key="2">
    <citation type="submission" date="2019-07" db="EMBL/GenBank/DDBJ databases">
        <title>Whole genome shotgun sequence of Acetobacter indonesiensis NBRC 16471.</title>
        <authorList>
            <person name="Hosoyama A."/>
            <person name="Uohara A."/>
            <person name="Ohji S."/>
            <person name="Ichikawa N."/>
        </authorList>
    </citation>
    <scope>NUCLEOTIDE SEQUENCE [LARGE SCALE GENOMIC DNA]</scope>
    <source>
        <strain evidence="12 14">NBRC 16471</strain>
    </source>
</reference>
<dbReference type="PROSITE" id="PS50035">
    <property type="entry name" value="PLD"/>
    <property type="match status" value="2"/>
</dbReference>
<dbReference type="AlphaFoldDB" id="A0A6N3SZE3"/>
<comment type="caution">
    <text evidence="12">The sequence shown here is derived from an EMBL/GenBank/DDBJ whole genome shotgun (WGS) entry which is preliminary data.</text>
</comment>
<dbReference type="Proteomes" id="UP000321104">
    <property type="component" value="Unassembled WGS sequence"/>
</dbReference>
<dbReference type="Proteomes" id="UP000032673">
    <property type="component" value="Unassembled WGS sequence"/>
</dbReference>
<reference evidence="11 13" key="1">
    <citation type="submission" date="2012-11" db="EMBL/GenBank/DDBJ databases">
        <title>Whole genome sequence of Acetobacter indonesiensis 5H-1.</title>
        <authorList>
            <person name="Azuma Y."/>
            <person name="Higashiura N."/>
            <person name="Hirakawa H."/>
            <person name="Matsushita K."/>
        </authorList>
    </citation>
    <scope>NUCLEOTIDE SEQUENCE [LARGE SCALE GENOMIC DNA]</scope>
    <source>
        <strain evidence="11 13">5H-1</strain>
    </source>
</reference>
<evidence type="ECO:0000256" key="9">
    <source>
        <dbReference type="ARBA" id="ARBA00029594"/>
    </source>
</evidence>
<protein>
    <recommendedName>
        <fullName evidence="4">Phospholipase D</fullName>
    </recommendedName>
    <alternativeName>
        <fullName evidence="9">Choline phosphatase</fullName>
    </alternativeName>
</protein>
<keyword evidence="6" id="KW-0677">Repeat</keyword>
<evidence type="ECO:0000313" key="11">
    <source>
        <dbReference type="EMBL" id="GAN62288.1"/>
    </source>
</evidence>
<dbReference type="GO" id="GO:0009395">
    <property type="term" value="P:phospholipid catabolic process"/>
    <property type="evidence" value="ECO:0007669"/>
    <property type="project" value="TreeGrafter"/>
</dbReference>
<feature type="domain" description="PLD phosphodiesterase" evidence="10">
    <location>
        <begin position="121"/>
        <end position="148"/>
    </location>
</feature>
<dbReference type="InterPro" id="IPR001736">
    <property type="entry name" value="PLipase_D/transphosphatidylase"/>
</dbReference>
<keyword evidence="8" id="KW-0443">Lipid metabolism</keyword>
<evidence type="ECO:0000256" key="2">
    <source>
        <dbReference type="ARBA" id="ARBA00003145"/>
    </source>
</evidence>
<evidence type="ECO:0000313" key="13">
    <source>
        <dbReference type="Proteomes" id="UP000032673"/>
    </source>
</evidence>
<dbReference type="CDD" id="cd09143">
    <property type="entry name" value="PLDc_vPLD1_2_like_bac_2"/>
    <property type="match status" value="1"/>
</dbReference>
<keyword evidence="13" id="KW-1185">Reference proteome</keyword>
<evidence type="ECO:0000256" key="4">
    <source>
        <dbReference type="ARBA" id="ARBA00018392"/>
    </source>
</evidence>
<organism evidence="12 14">
    <name type="scientific">Acetobacter indonesiensis</name>
    <dbReference type="NCBI Taxonomy" id="104101"/>
    <lineage>
        <taxon>Bacteria</taxon>
        <taxon>Pseudomonadati</taxon>
        <taxon>Pseudomonadota</taxon>
        <taxon>Alphaproteobacteria</taxon>
        <taxon>Acetobacterales</taxon>
        <taxon>Acetobacteraceae</taxon>
        <taxon>Acetobacter</taxon>
    </lineage>
</organism>
<dbReference type="GO" id="GO:0005576">
    <property type="term" value="C:extracellular region"/>
    <property type="evidence" value="ECO:0007669"/>
    <property type="project" value="UniProtKB-SubCell"/>
</dbReference>
<dbReference type="GO" id="GO:0004630">
    <property type="term" value="F:phospholipase D activity"/>
    <property type="evidence" value="ECO:0007669"/>
    <property type="project" value="UniProtKB-EC"/>
</dbReference>
<keyword evidence="7" id="KW-0378">Hydrolase</keyword>
<gene>
    <name evidence="11" type="ORF">Abin_006_278</name>
    <name evidence="12" type="ORF">AIN02nite_02810</name>
</gene>
<evidence type="ECO:0000259" key="10">
    <source>
        <dbReference type="PROSITE" id="PS50035"/>
    </source>
</evidence>
<dbReference type="InterPro" id="IPR015679">
    <property type="entry name" value="PLipase_D_fam"/>
</dbReference>
<dbReference type="SMART" id="SM00155">
    <property type="entry name" value="PLDc"/>
    <property type="match status" value="2"/>
</dbReference>
<dbReference type="CDD" id="cd09140">
    <property type="entry name" value="PLDc_vPLD1_2_like_bac_1"/>
    <property type="match status" value="1"/>
</dbReference>
<dbReference type="Gene3D" id="3.30.870.10">
    <property type="entry name" value="Endonuclease Chain A"/>
    <property type="match status" value="2"/>
</dbReference>
<evidence type="ECO:0000313" key="12">
    <source>
        <dbReference type="EMBL" id="GEN02256.1"/>
    </source>
</evidence>
<comment type="subcellular location">
    <subcellularLocation>
        <location evidence="3">Secreted</location>
    </subcellularLocation>
</comment>
<sequence length="494" mass="56123">MQPGKSCWRVEHANRFGFIVDAENYFVAARQAMLQARQSILLLGWDFDPRITFGEPEDSQPESLGEFILWLADRSPKLEIRLLRWDTGALKTLFCWRSLLTVARWARHPRITLRLDGKHPFAGSQHHKIVVIDDRVAFCGGIDMTVGRWDTRQHLDHDPRRKGPDGEDLKPWHDATSVFDGEAAHAVGDLARERWRIVTGETLPVSTGGQDCWPQGVEPSFHDMRLGIARTIPKMDDIRPVHEIEEAYLSLIARARHVIYAESQYFASRKVAHALAMRLVEEDGPEIVVINPVSAEGWLEPVAMDTARARLVEALQRLDRKGRFRLYHPVTEAQEPIYVHAKVTVVDESALRVGSSNFNNRSLRLDTECDVILSTDEVGNEDLHDEILRLRNDLLAEHLGVSGQEIADHITQTGSLIATIEALRLRGGRTLVPYKMPKLSGVEEWLADNEVLDPHGPDEIFEAPHRRGLFKGWAALRTGMHDLNQKRKKHFSKK</sequence>
<comment type="function">
    <text evidence="2">Could be a virulence factor.</text>
</comment>
<evidence type="ECO:0000256" key="1">
    <source>
        <dbReference type="ARBA" id="ARBA00000798"/>
    </source>
</evidence>
<dbReference type="PANTHER" id="PTHR18896:SF76">
    <property type="entry name" value="PHOSPHOLIPASE"/>
    <property type="match status" value="1"/>
</dbReference>
<evidence type="ECO:0000313" key="14">
    <source>
        <dbReference type="Proteomes" id="UP000321104"/>
    </source>
</evidence>
<evidence type="ECO:0000256" key="5">
    <source>
        <dbReference type="ARBA" id="ARBA00022525"/>
    </source>
</evidence>
<dbReference type="Pfam" id="PF13091">
    <property type="entry name" value="PLDc_2"/>
    <property type="match status" value="1"/>
</dbReference>
<evidence type="ECO:0000256" key="7">
    <source>
        <dbReference type="ARBA" id="ARBA00022801"/>
    </source>
</evidence>
<name>A0A6N3SZE3_9PROT</name>
<dbReference type="InterPro" id="IPR025202">
    <property type="entry name" value="PLD-like_dom"/>
</dbReference>
<dbReference type="EMBL" id="BJXQ01000001">
    <property type="protein sequence ID" value="GEN02256.1"/>
    <property type="molecule type" value="Genomic_DNA"/>
</dbReference>
<dbReference type="PANTHER" id="PTHR18896">
    <property type="entry name" value="PHOSPHOLIPASE D"/>
    <property type="match status" value="1"/>
</dbReference>
<dbReference type="EMBL" id="BAMW01000006">
    <property type="protein sequence ID" value="GAN62288.1"/>
    <property type="molecule type" value="Genomic_DNA"/>
</dbReference>
<dbReference type="Pfam" id="PF00614">
    <property type="entry name" value="PLDc"/>
    <property type="match status" value="1"/>
</dbReference>
<feature type="domain" description="PLD phosphodiesterase" evidence="10">
    <location>
        <begin position="335"/>
        <end position="362"/>
    </location>
</feature>
<keyword evidence="5" id="KW-0964">Secreted</keyword>
<evidence type="ECO:0000256" key="8">
    <source>
        <dbReference type="ARBA" id="ARBA00023098"/>
    </source>
</evidence>
<evidence type="ECO:0000256" key="6">
    <source>
        <dbReference type="ARBA" id="ARBA00022737"/>
    </source>
</evidence>